<evidence type="ECO:0000256" key="14">
    <source>
        <dbReference type="PIRNR" id="PIRNR006337"/>
    </source>
</evidence>
<evidence type="ECO:0000256" key="13">
    <source>
        <dbReference type="NCBIfam" id="TIGR02402"/>
    </source>
</evidence>
<keyword evidence="17" id="KW-1185">Reference proteome</keyword>
<evidence type="ECO:0000256" key="11">
    <source>
        <dbReference type="ARBA" id="ARBA00033284"/>
    </source>
</evidence>
<comment type="pathway">
    <text evidence="2 14">Glycan biosynthesis; trehalose biosynthesis.</text>
</comment>
<evidence type="ECO:0000313" key="17">
    <source>
        <dbReference type="Proteomes" id="UP001144341"/>
    </source>
</evidence>
<evidence type="ECO:0000256" key="6">
    <source>
        <dbReference type="ARBA" id="ARBA00022490"/>
    </source>
</evidence>
<keyword evidence="8" id="KW-0119">Carbohydrate metabolism</keyword>
<evidence type="ECO:0000256" key="2">
    <source>
        <dbReference type="ARBA" id="ARBA00005199"/>
    </source>
</evidence>
<dbReference type="CDD" id="cd11325">
    <property type="entry name" value="AmyAc_GTHase"/>
    <property type="match status" value="1"/>
</dbReference>
<dbReference type="Gene3D" id="2.60.40.10">
    <property type="entry name" value="Immunoglobulins"/>
    <property type="match status" value="1"/>
</dbReference>
<keyword evidence="7 14" id="KW-0378">Hydrolase</keyword>
<dbReference type="Gene3D" id="1.10.10.760">
    <property type="entry name" value="E-set domains of sugar-utilizing enzymes"/>
    <property type="match status" value="1"/>
</dbReference>
<dbReference type="InterPro" id="IPR006047">
    <property type="entry name" value="GH13_cat_dom"/>
</dbReference>
<dbReference type="NCBIfam" id="TIGR02402">
    <property type="entry name" value="trehalose_TreZ"/>
    <property type="match status" value="1"/>
</dbReference>
<comment type="subcellular location">
    <subcellularLocation>
        <location evidence="1">Cytoplasm</location>
    </subcellularLocation>
</comment>
<name>A0ABT4KUE3_9SPHI</name>
<reference evidence="16" key="1">
    <citation type="submission" date="2022-12" db="EMBL/GenBank/DDBJ databases">
        <title>Genome sequence of SJ11.</title>
        <authorList>
            <person name="Woo H."/>
        </authorList>
    </citation>
    <scope>NUCLEOTIDE SEQUENCE</scope>
    <source>
        <strain evidence="16">SJ11</strain>
    </source>
</reference>
<dbReference type="RefSeq" id="WP_269414187.1">
    <property type="nucleotide sequence ID" value="NZ_JAPWGL010000001.1"/>
</dbReference>
<evidence type="ECO:0000256" key="9">
    <source>
        <dbReference type="ARBA" id="ARBA00023295"/>
    </source>
</evidence>
<evidence type="ECO:0000256" key="5">
    <source>
        <dbReference type="ARBA" id="ARBA00015938"/>
    </source>
</evidence>
<gene>
    <name evidence="16" type="primary">treZ</name>
    <name evidence="16" type="ORF">O0931_03650</name>
</gene>
<dbReference type="InterPro" id="IPR017853">
    <property type="entry name" value="GH"/>
</dbReference>
<dbReference type="Proteomes" id="UP001144341">
    <property type="component" value="Unassembled WGS sequence"/>
</dbReference>
<dbReference type="Pfam" id="PF00128">
    <property type="entry name" value="Alpha-amylase"/>
    <property type="match status" value="1"/>
</dbReference>
<comment type="catalytic activity">
    <reaction evidence="12 14">
        <text>hydrolysis of (1-&gt;4)-alpha-D-glucosidic linkage in 4-alpha-D-[(1-&gt;4)-alpha-D-glucanosyl]n trehalose to yield trehalose and (1-&gt;4)-alpha-D-glucan.</text>
        <dbReference type="EC" id="3.2.1.141"/>
    </reaction>
</comment>
<evidence type="ECO:0000256" key="4">
    <source>
        <dbReference type="ARBA" id="ARBA00012268"/>
    </source>
</evidence>
<evidence type="ECO:0000313" key="16">
    <source>
        <dbReference type="EMBL" id="MCZ4222385.1"/>
    </source>
</evidence>
<evidence type="ECO:0000256" key="3">
    <source>
        <dbReference type="ARBA" id="ARBA00008061"/>
    </source>
</evidence>
<dbReference type="InterPro" id="IPR012768">
    <property type="entry name" value="Trehalose_TreZ"/>
</dbReference>
<dbReference type="InterPro" id="IPR013783">
    <property type="entry name" value="Ig-like_fold"/>
</dbReference>
<dbReference type="PANTHER" id="PTHR43651:SF11">
    <property type="entry name" value="MALTO-OLIGOSYLTREHALOSE TREHALOHYDROLASE"/>
    <property type="match status" value="1"/>
</dbReference>
<keyword evidence="9 14" id="KW-0326">Glycosidase</keyword>
<comment type="caution">
    <text evidence="16">The sequence shown here is derived from an EMBL/GenBank/DDBJ whole genome shotgun (WGS) entry which is preliminary data.</text>
</comment>
<dbReference type="Gene3D" id="3.20.20.80">
    <property type="entry name" value="Glycosidases"/>
    <property type="match status" value="1"/>
</dbReference>
<dbReference type="EC" id="3.2.1.141" evidence="4 13"/>
<evidence type="ECO:0000256" key="8">
    <source>
        <dbReference type="ARBA" id="ARBA00023277"/>
    </source>
</evidence>
<evidence type="ECO:0000256" key="7">
    <source>
        <dbReference type="ARBA" id="ARBA00022801"/>
    </source>
</evidence>
<keyword evidence="6" id="KW-0963">Cytoplasm</keyword>
<sequence>MQINIERRKIGLNFNEEGLAEIWLWAPDFLTILIHVKKLKHSLEMSKQELGYWFLQTDKISPLDEYSFELIPIPEKQEYTKKKSQTWADPASLLQNNGVSGPSNAFDLKAFKWTDQNWKGIELKDFIIYELHTGTFTADGNFSSIINKLDYLVDLGITAIEIMPVAQFPGNRNWGYDGVYPFAVQNTYGGPNALQQLVNSCHQKGIAVILDVVYNHFGPEGNSFTEFGPYFTDKYHTPWGSAINYDDAGCDAVRTFFIENALMWFRDFHVDALRLDAVHAIKDFSPIHILSEIKTYTQKLSEFTGKPYKLIAELDLNDNRFINSQLQGGYGMDGQWIDEFHHALRVSAGQEQTGYYADFNGVEHLAKSYNDAYVYDGQYSAHRQRKFGLPAKNNPGEQFIVFSQNHDQVGNRMLGERTSTLVSFEMMKLMAGAVFCAPFLPLIFMGEEWAETNPFQFFISHSDQELIEAVRKGRKAEFAAFHNEQETPDPQAESTFNQSKLDWTKTVPGKHKIMHSYYKKLIRLRKENPVLNTLDRINTHAEALTDQKIVLLKRNGKSQHLIIVLNFSNKKQNIPAADFTGHWLLLMDSAVPEFTGQNQHHIVANGQINISPESILIFSKTDE</sequence>
<evidence type="ECO:0000259" key="15">
    <source>
        <dbReference type="SMART" id="SM00642"/>
    </source>
</evidence>
<dbReference type="EMBL" id="JAPWGL010000001">
    <property type="protein sequence ID" value="MCZ4222385.1"/>
    <property type="molecule type" value="Genomic_DNA"/>
</dbReference>
<feature type="domain" description="Glycosyl hydrolase family 13 catalytic" evidence="15">
    <location>
        <begin position="130"/>
        <end position="474"/>
    </location>
</feature>
<organism evidence="16 17">
    <name type="scientific">Pedobacter rhodius</name>
    <dbReference type="NCBI Taxonomy" id="3004098"/>
    <lineage>
        <taxon>Bacteria</taxon>
        <taxon>Pseudomonadati</taxon>
        <taxon>Bacteroidota</taxon>
        <taxon>Sphingobacteriia</taxon>
        <taxon>Sphingobacteriales</taxon>
        <taxon>Sphingobacteriaceae</taxon>
        <taxon>Pedobacter</taxon>
    </lineage>
</organism>
<accession>A0ABT4KUE3</accession>
<evidence type="ECO:0000256" key="10">
    <source>
        <dbReference type="ARBA" id="ARBA00032057"/>
    </source>
</evidence>
<dbReference type="PIRSF" id="PIRSF006337">
    <property type="entry name" value="Trehalose_TreZ"/>
    <property type="match status" value="1"/>
</dbReference>
<dbReference type="SUPFAM" id="SSF51445">
    <property type="entry name" value="(Trans)glycosidases"/>
    <property type="match status" value="1"/>
</dbReference>
<evidence type="ECO:0000256" key="12">
    <source>
        <dbReference type="ARBA" id="ARBA00034013"/>
    </source>
</evidence>
<protein>
    <recommendedName>
        <fullName evidence="5 13">Malto-oligosyltrehalose trehalohydrolase</fullName>
        <shortName evidence="14">MTHase</shortName>
        <ecNumber evidence="4 13">3.2.1.141</ecNumber>
    </recommendedName>
    <alternativeName>
        <fullName evidence="11 14">4-alpha-D-((1-&gt;4)-alpha-D-glucano)trehalose trehalohydrolase</fullName>
    </alternativeName>
    <alternativeName>
        <fullName evidence="10 14">Maltooligosyl trehalose trehalohydrolase</fullName>
    </alternativeName>
</protein>
<proteinExistence type="inferred from homology"/>
<dbReference type="InterPro" id="IPR044901">
    <property type="entry name" value="Trehalose_TreZ_E-set_sf"/>
</dbReference>
<comment type="similarity">
    <text evidence="3 14">Belongs to the glycosyl hydrolase 13 family.</text>
</comment>
<evidence type="ECO:0000256" key="1">
    <source>
        <dbReference type="ARBA" id="ARBA00004496"/>
    </source>
</evidence>
<dbReference type="PANTHER" id="PTHR43651">
    <property type="entry name" value="1,4-ALPHA-GLUCAN-BRANCHING ENZYME"/>
    <property type="match status" value="1"/>
</dbReference>
<dbReference type="SMART" id="SM00642">
    <property type="entry name" value="Aamy"/>
    <property type="match status" value="1"/>
</dbReference>